<accession>A0A1D1V7B4</accession>
<name>A0A1D1V7B4_RAMVA</name>
<evidence type="ECO:0000259" key="3">
    <source>
        <dbReference type="Pfam" id="PF07910"/>
    </source>
</evidence>
<keyword evidence="5" id="KW-1185">Reference proteome</keyword>
<reference evidence="4 5" key="1">
    <citation type="journal article" date="2016" name="Nat. Commun.">
        <title>Extremotolerant tardigrade genome and improved radiotolerance of human cultured cells by tardigrade-unique protein.</title>
        <authorList>
            <person name="Hashimoto T."/>
            <person name="Horikawa D.D."/>
            <person name="Saito Y."/>
            <person name="Kuwahara H."/>
            <person name="Kozuka-Hata H."/>
            <person name="Shin-I T."/>
            <person name="Minakuchi Y."/>
            <person name="Ohishi K."/>
            <person name="Motoyama A."/>
            <person name="Aizu T."/>
            <person name="Enomoto A."/>
            <person name="Kondo K."/>
            <person name="Tanaka S."/>
            <person name="Hara Y."/>
            <person name="Koshikawa S."/>
            <person name="Sagara H."/>
            <person name="Miura T."/>
            <person name="Yokobori S."/>
            <person name="Miyagawa K."/>
            <person name="Suzuki Y."/>
            <person name="Kubo T."/>
            <person name="Oyama M."/>
            <person name="Kohara Y."/>
            <person name="Fujiyama A."/>
            <person name="Arakawa K."/>
            <person name="Katayama T."/>
            <person name="Toyoda A."/>
            <person name="Kunieda T."/>
        </authorList>
    </citation>
    <scope>NUCLEOTIDE SEQUENCE [LARGE SCALE GENOMIC DNA]</scope>
    <source>
        <strain evidence="4 5">YOKOZUNA-1</strain>
    </source>
</reference>
<evidence type="ECO:0000256" key="1">
    <source>
        <dbReference type="ARBA" id="ARBA00008552"/>
    </source>
</evidence>
<sequence>MNSHANGLLKNVHQLLEPLDEAIDVHTVKGDYSYYHYGCDEMDDFGWGCGFGVLQTICSWIDPAEPPVSITDMITALDDIADPS</sequence>
<dbReference type="AlphaFoldDB" id="A0A1D1V7B4"/>
<comment type="caution">
    <text evidence="4">The sequence shown here is derived from an EMBL/GenBank/DDBJ whole genome shotgun (WGS) entry which is preliminary data.</text>
</comment>
<dbReference type="Pfam" id="PF07910">
    <property type="entry name" value="Peptidase_C78"/>
    <property type="match status" value="1"/>
</dbReference>
<keyword evidence="2" id="KW-0378">Hydrolase</keyword>
<dbReference type="STRING" id="947166.A0A1D1V7B4"/>
<organism evidence="4 5">
    <name type="scientific">Ramazzottius varieornatus</name>
    <name type="common">Water bear</name>
    <name type="synonym">Tardigrade</name>
    <dbReference type="NCBI Taxonomy" id="947166"/>
    <lineage>
        <taxon>Eukaryota</taxon>
        <taxon>Metazoa</taxon>
        <taxon>Ecdysozoa</taxon>
        <taxon>Tardigrada</taxon>
        <taxon>Eutardigrada</taxon>
        <taxon>Parachela</taxon>
        <taxon>Hypsibioidea</taxon>
        <taxon>Ramazzottiidae</taxon>
        <taxon>Ramazzottius</taxon>
    </lineage>
</organism>
<dbReference type="PANTHER" id="PTHR48153:SF3">
    <property type="entry name" value="INACTIVE UFM1-SPECIFIC PROTEASE 1"/>
    <property type="match status" value="1"/>
</dbReference>
<evidence type="ECO:0000313" key="5">
    <source>
        <dbReference type="Proteomes" id="UP000186922"/>
    </source>
</evidence>
<dbReference type="EMBL" id="BDGG01000004">
    <property type="protein sequence ID" value="GAU97591.1"/>
    <property type="molecule type" value="Genomic_DNA"/>
</dbReference>
<dbReference type="InterPro" id="IPR012462">
    <property type="entry name" value="UFSP1/2_DUB_cat"/>
</dbReference>
<dbReference type="PANTHER" id="PTHR48153">
    <property type="entry name" value="UFM1-SPECIFIC PROTEASE 2"/>
    <property type="match status" value="1"/>
</dbReference>
<dbReference type="OrthoDB" id="417506at2759"/>
<evidence type="ECO:0000313" key="4">
    <source>
        <dbReference type="EMBL" id="GAU97591.1"/>
    </source>
</evidence>
<dbReference type="GO" id="GO:0071567">
    <property type="term" value="F:deUFMylase activity"/>
    <property type="evidence" value="ECO:0007669"/>
    <property type="project" value="TreeGrafter"/>
</dbReference>
<dbReference type="Gene3D" id="3.90.70.130">
    <property type="match status" value="1"/>
</dbReference>
<protein>
    <recommendedName>
        <fullName evidence="3">UFSP1/2/DUB catalytic domain-containing protein</fullName>
    </recommendedName>
</protein>
<evidence type="ECO:0000256" key="2">
    <source>
        <dbReference type="ARBA" id="ARBA00022801"/>
    </source>
</evidence>
<dbReference type="Proteomes" id="UP000186922">
    <property type="component" value="Unassembled WGS sequence"/>
</dbReference>
<gene>
    <name evidence="4" type="primary">RvY_08864-1</name>
    <name evidence="4" type="synonym">RvY_08864.1</name>
    <name evidence="4" type="ORF">RvY_08864</name>
</gene>
<comment type="similarity">
    <text evidence="1">Belongs to the peptidase C78 family.</text>
</comment>
<feature type="domain" description="UFSP1/2/DUB catalytic" evidence="3">
    <location>
        <begin position="25"/>
        <end position="65"/>
    </location>
</feature>
<proteinExistence type="inferred from homology"/>